<sequence>MQHDVRVRLLDIAVNDLHSIRPHFVERNGEAG</sequence>
<feature type="non-terminal residue" evidence="1">
    <location>
        <position position="32"/>
    </location>
</feature>
<name>X1MWT3_9ZZZZ</name>
<dbReference type="AlphaFoldDB" id="X1MWT3"/>
<dbReference type="EMBL" id="BARV01019654">
    <property type="protein sequence ID" value="GAI19140.1"/>
    <property type="molecule type" value="Genomic_DNA"/>
</dbReference>
<protein>
    <submittedName>
        <fullName evidence="1">Uncharacterized protein</fullName>
    </submittedName>
</protein>
<comment type="caution">
    <text evidence="1">The sequence shown here is derived from an EMBL/GenBank/DDBJ whole genome shotgun (WGS) entry which is preliminary data.</text>
</comment>
<proteinExistence type="predicted"/>
<evidence type="ECO:0000313" key="1">
    <source>
        <dbReference type="EMBL" id="GAI19140.1"/>
    </source>
</evidence>
<gene>
    <name evidence="1" type="ORF">S06H3_32984</name>
</gene>
<organism evidence="1">
    <name type="scientific">marine sediment metagenome</name>
    <dbReference type="NCBI Taxonomy" id="412755"/>
    <lineage>
        <taxon>unclassified sequences</taxon>
        <taxon>metagenomes</taxon>
        <taxon>ecological metagenomes</taxon>
    </lineage>
</organism>
<reference evidence="1" key="1">
    <citation type="journal article" date="2014" name="Front. Microbiol.">
        <title>High frequency of phylogenetically diverse reductive dehalogenase-homologous genes in deep subseafloor sedimentary metagenomes.</title>
        <authorList>
            <person name="Kawai M."/>
            <person name="Futagami T."/>
            <person name="Toyoda A."/>
            <person name="Takaki Y."/>
            <person name="Nishi S."/>
            <person name="Hori S."/>
            <person name="Arai W."/>
            <person name="Tsubouchi T."/>
            <person name="Morono Y."/>
            <person name="Uchiyama I."/>
            <person name="Ito T."/>
            <person name="Fujiyama A."/>
            <person name="Inagaki F."/>
            <person name="Takami H."/>
        </authorList>
    </citation>
    <scope>NUCLEOTIDE SEQUENCE</scope>
    <source>
        <strain evidence="1">Expedition CK06-06</strain>
    </source>
</reference>
<accession>X1MWT3</accession>